<keyword evidence="1" id="KW-0812">Transmembrane</keyword>
<gene>
    <name evidence="2" type="ORF">BDV96DRAFT_641351</name>
</gene>
<dbReference type="EMBL" id="ML977313">
    <property type="protein sequence ID" value="KAF2120689.1"/>
    <property type="molecule type" value="Genomic_DNA"/>
</dbReference>
<keyword evidence="3" id="KW-1185">Reference proteome</keyword>
<feature type="transmembrane region" description="Helical" evidence="1">
    <location>
        <begin position="576"/>
        <end position="600"/>
    </location>
</feature>
<organism evidence="2 3">
    <name type="scientific">Lophiotrema nucula</name>
    <dbReference type="NCBI Taxonomy" id="690887"/>
    <lineage>
        <taxon>Eukaryota</taxon>
        <taxon>Fungi</taxon>
        <taxon>Dikarya</taxon>
        <taxon>Ascomycota</taxon>
        <taxon>Pezizomycotina</taxon>
        <taxon>Dothideomycetes</taxon>
        <taxon>Pleosporomycetidae</taxon>
        <taxon>Pleosporales</taxon>
        <taxon>Lophiotremataceae</taxon>
        <taxon>Lophiotrema</taxon>
    </lineage>
</organism>
<evidence type="ECO:0000256" key="1">
    <source>
        <dbReference type="SAM" id="Phobius"/>
    </source>
</evidence>
<reference evidence="2" key="1">
    <citation type="journal article" date="2020" name="Stud. Mycol.">
        <title>101 Dothideomycetes genomes: a test case for predicting lifestyles and emergence of pathogens.</title>
        <authorList>
            <person name="Haridas S."/>
            <person name="Albert R."/>
            <person name="Binder M."/>
            <person name="Bloem J."/>
            <person name="Labutti K."/>
            <person name="Salamov A."/>
            <person name="Andreopoulos B."/>
            <person name="Baker S."/>
            <person name="Barry K."/>
            <person name="Bills G."/>
            <person name="Bluhm B."/>
            <person name="Cannon C."/>
            <person name="Castanera R."/>
            <person name="Culley D."/>
            <person name="Daum C."/>
            <person name="Ezra D."/>
            <person name="Gonzalez J."/>
            <person name="Henrissat B."/>
            <person name="Kuo A."/>
            <person name="Liang C."/>
            <person name="Lipzen A."/>
            <person name="Lutzoni F."/>
            <person name="Magnuson J."/>
            <person name="Mondo S."/>
            <person name="Nolan M."/>
            <person name="Ohm R."/>
            <person name="Pangilinan J."/>
            <person name="Park H.-J."/>
            <person name="Ramirez L."/>
            <person name="Alfaro M."/>
            <person name="Sun H."/>
            <person name="Tritt A."/>
            <person name="Yoshinaga Y."/>
            <person name="Zwiers L.-H."/>
            <person name="Turgeon B."/>
            <person name="Goodwin S."/>
            <person name="Spatafora J."/>
            <person name="Crous P."/>
            <person name="Grigoriev I."/>
        </authorList>
    </citation>
    <scope>NUCLEOTIDE SEQUENCE</scope>
    <source>
        <strain evidence="2">CBS 627.86</strain>
    </source>
</reference>
<feature type="transmembrane region" description="Helical" evidence="1">
    <location>
        <begin position="112"/>
        <end position="132"/>
    </location>
</feature>
<dbReference type="Proteomes" id="UP000799770">
    <property type="component" value="Unassembled WGS sequence"/>
</dbReference>
<accession>A0A6A5ZMQ8</accession>
<evidence type="ECO:0000313" key="3">
    <source>
        <dbReference type="Proteomes" id="UP000799770"/>
    </source>
</evidence>
<name>A0A6A5ZMQ8_9PLEO</name>
<evidence type="ECO:0000313" key="2">
    <source>
        <dbReference type="EMBL" id="KAF2120689.1"/>
    </source>
</evidence>
<keyword evidence="1" id="KW-0472">Membrane</keyword>
<sequence>MKWGDCNTVYCGFWVNWSHSESIGATLTLPSAWGLILISFIAIIIKIASENLWRALSFIVHQLNSSSLPKDDVYHQIQLLLRNAETESSFILSLVKVWNAHKGVRLQILGRYGALLLLAVAHGVGFFAASALSSRLIAAEDPFILTVSKSCGWLDEPALESLANPEAFEAFNALAVMSRSGFRRSAAYARSCYAKYGGETTSCGSYVKESIRFNTSREVHCPFGDDICNGTAIEFDSGYLRSDLHLGINTHVEDSISFRKVLSCAPLAADKYTDGWQVPPENLTAMFKYPLGTMYQAWSFGQSTVMAPPLNNTNITFLADTTSLDYGQIPFDLSYVSDFPFTTRPDQAAIFSPIPALASDTSDLNLISLQTRVLYRDPVHDPWFSAENCTTQDLNFYESTFCQASKGLTFLACQERYEICSHDHKSCSPVTALYPLQPANASSASDPPKAFQKRLTSATQSAVYALIWKILWSAQLNFQLGFIGNENLIANDYLWDGGGFELGQAATLPANQWQIEVENWMNVTLAAMQARAVTFARPPEFEVNGGFSSLKHIIPPEGKEMKGLCRKILARSSSHMSFSVAGLFGTIGVCIIFVLVNLLLPSIVAKIQRRAGRGGHKMLEWMESSYFQLQRMAAEGRGIGPWMGLEKDVPVMEERERLFSLKSRGLGNGYEAIEGAEVVQHGVVKGV</sequence>
<protein>
    <submittedName>
        <fullName evidence="2">Uncharacterized protein</fullName>
    </submittedName>
</protein>
<dbReference type="AlphaFoldDB" id="A0A6A5ZMQ8"/>
<dbReference type="OrthoDB" id="3540210at2759"/>
<feature type="transmembrane region" description="Helical" evidence="1">
    <location>
        <begin position="23"/>
        <end position="45"/>
    </location>
</feature>
<keyword evidence="1" id="KW-1133">Transmembrane helix</keyword>
<proteinExistence type="predicted"/>